<evidence type="ECO:0000313" key="3">
    <source>
        <dbReference type="Proteomes" id="UP001610444"/>
    </source>
</evidence>
<keyword evidence="1" id="KW-0472">Membrane</keyword>
<dbReference type="EMBL" id="JBFXLR010000090">
    <property type="protein sequence ID" value="KAL2838008.1"/>
    <property type="molecule type" value="Genomic_DNA"/>
</dbReference>
<reference evidence="2 3" key="1">
    <citation type="submission" date="2024-07" db="EMBL/GenBank/DDBJ databases">
        <title>Section-level genome sequencing and comparative genomics of Aspergillus sections Usti and Cavernicolus.</title>
        <authorList>
            <consortium name="Lawrence Berkeley National Laboratory"/>
            <person name="Nybo J.L."/>
            <person name="Vesth T.C."/>
            <person name="Theobald S."/>
            <person name="Frisvad J.C."/>
            <person name="Larsen T.O."/>
            <person name="Kjaerboelling I."/>
            <person name="Rothschild-Mancinelli K."/>
            <person name="Lyhne E.K."/>
            <person name="Kogle M.E."/>
            <person name="Barry K."/>
            <person name="Clum A."/>
            <person name="Na H."/>
            <person name="Ledsgaard L."/>
            <person name="Lin J."/>
            <person name="Lipzen A."/>
            <person name="Kuo A."/>
            <person name="Riley R."/>
            <person name="Mondo S."/>
            <person name="LaButti K."/>
            <person name="Haridas S."/>
            <person name="Pangalinan J."/>
            <person name="Salamov A.A."/>
            <person name="Simmons B.A."/>
            <person name="Magnuson J.K."/>
            <person name="Chen J."/>
            <person name="Drula E."/>
            <person name="Henrissat B."/>
            <person name="Wiebenga A."/>
            <person name="Lubbers R.J."/>
            <person name="Gomes A.C."/>
            <person name="Macurrencykelacurrency M.R."/>
            <person name="Stajich J."/>
            <person name="Grigoriev I.V."/>
            <person name="Mortensen U.H."/>
            <person name="De vries R.P."/>
            <person name="Baker S.E."/>
            <person name="Andersen M.R."/>
        </authorList>
    </citation>
    <scope>NUCLEOTIDE SEQUENCE [LARGE SCALE GENOMIC DNA]</scope>
    <source>
        <strain evidence="2 3">CBS 756.74</strain>
    </source>
</reference>
<organism evidence="2 3">
    <name type="scientific">Aspergillus pseudodeflectus</name>
    <dbReference type="NCBI Taxonomy" id="176178"/>
    <lineage>
        <taxon>Eukaryota</taxon>
        <taxon>Fungi</taxon>
        <taxon>Dikarya</taxon>
        <taxon>Ascomycota</taxon>
        <taxon>Pezizomycotina</taxon>
        <taxon>Eurotiomycetes</taxon>
        <taxon>Eurotiomycetidae</taxon>
        <taxon>Eurotiales</taxon>
        <taxon>Aspergillaceae</taxon>
        <taxon>Aspergillus</taxon>
        <taxon>Aspergillus subgen. Nidulantes</taxon>
    </lineage>
</organism>
<accession>A0ABR4JD90</accession>
<feature type="transmembrane region" description="Helical" evidence="1">
    <location>
        <begin position="31"/>
        <end position="52"/>
    </location>
</feature>
<dbReference type="RefSeq" id="XP_070892806.1">
    <property type="nucleotide sequence ID" value="XM_071042103.1"/>
</dbReference>
<dbReference type="Proteomes" id="UP001610444">
    <property type="component" value="Unassembled WGS sequence"/>
</dbReference>
<keyword evidence="1" id="KW-1133">Transmembrane helix</keyword>
<proteinExistence type="predicted"/>
<evidence type="ECO:0000256" key="1">
    <source>
        <dbReference type="SAM" id="Phobius"/>
    </source>
</evidence>
<comment type="caution">
    <text evidence="2">The sequence shown here is derived from an EMBL/GenBank/DDBJ whole genome shotgun (WGS) entry which is preliminary data.</text>
</comment>
<name>A0ABR4JD90_9EURO</name>
<dbReference type="GeneID" id="98157267"/>
<keyword evidence="3" id="KW-1185">Reference proteome</keyword>
<feature type="transmembrane region" description="Helical" evidence="1">
    <location>
        <begin position="6"/>
        <end position="24"/>
    </location>
</feature>
<keyword evidence="1" id="KW-0812">Transmembrane</keyword>
<gene>
    <name evidence="2" type="ORF">BJX68DRAFT_249401</name>
</gene>
<protein>
    <submittedName>
        <fullName evidence="2">Uncharacterized protein</fullName>
    </submittedName>
</protein>
<sequence>MLVYEVTMMVVVMAGSVVVGLEVTEPVLVGCVAGGLVVPALVVVLVVLVPVVSDEVGTPDPLRVGV</sequence>
<evidence type="ECO:0000313" key="2">
    <source>
        <dbReference type="EMBL" id="KAL2838008.1"/>
    </source>
</evidence>